<gene>
    <name evidence="2" type="ORF">AC579_4229</name>
</gene>
<dbReference type="AlphaFoldDB" id="A0A139ID54"/>
<proteinExistence type="predicted"/>
<sequence>MVGIKTGRSAKSQNGHLQQLEQLGLMQHRDLRRPWETPDLPRTKTRLLRNADAVIRRYIFLVGVSCSLSANTDKDETLQIPAANTLCVMAFPIVQLPESNQLELMPDTSSDELQARIYDSCHALTTTIEAVNEALGELDGKAYQFSPALRNWRVLRWEKLFAGSDGQSRQDGESRWMKSIGIKCTVLEPTTLEVESKPSSPLSTKASSLLGGRASDASKEDPGLSAWGATPMAVKRPARQFDTAGPSST</sequence>
<feature type="region of interest" description="Disordered" evidence="1">
    <location>
        <begin position="193"/>
        <end position="249"/>
    </location>
</feature>
<feature type="compositionally biased region" description="Polar residues" evidence="1">
    <location>
        <begin position="197"/>
        <end position="207"/>
    </location>
</feature>
<name>A0A139ID54_9PEZI</name>
<keyword evidence="3" id="KW-1185">Reference proteome</keyword>
<dbReference type="Proteomes" id="UP000073492">
    <property type="component" value="Unassembled WGS sequence"/>
</dbReference>
<organism evidence="2 3">
    <name type="scientific">Pseudocercospora musae</name>
    <dbReference type="NCBI Taxonomy" id="113226"/>
    <lineage>
        <taxon>Eukaryota</taxon>
        <taxon>Fungi</taxon>
        <taxon>Dikarya</taxon>
        <taxon>Ascomycota</taxon>
        <taxon>Pezizomycotina</taxon>
        <taxon>Dothideomycetes</taxon>
        <taxon>Dothideomycetidae</taxon>
        <taxon>Mycosphaerellales</taxon>
        <taxon>Mycosphaerellaceae</taxon>
        <taxon>Pseudocercospora</taxon>
    </lineage>
</organism>
<comment type="caution">
    <text evidence="2">The sequence shown here is derived from an EMBL/GenBank/DDBJ whole genome shotgun (WGS) entry which is preliminary data.</text>
</comment>
<accession>A0A139ID54</accession>
<dbReference type="OrthoDB" id="10484721at2759"/>
<evidence type="ECO:0000313" key="2">
    <source>
        <dbReference type="EMBL" id="KXT12624.1"/>
    </source>
</evidence>
<reference evidence="2 3" key="1">
    <citation type="submission" date="2015-07" db="EMBL/GenBank/DDBJ databases">
        <title>Comparative genomics of the Sigatoka disease complex on banana suggests a link between parallel evolutionary changes in Pseudocercospora fijiensis and Pseudocercospora eumusae and increased virulence on the banana host.</title>
        <authorList>
            <person name="Chang T.-C."/>
            <person name="Salvucci A."/>
            <person name="Crous P.W."/>
            <person name="Stergiopoulos I."/>
        </authorList>
    </citation>
    <scope>NUCLEOTIDE SEQUENCE [LARGE SCALE GENOMIC DNA]</scope>
    <source>
        <strain evidence="2 3">CBS 116634</strain>
    </source>
</reference>
<protein>
    <submittedName>
        <fullName evidence="2">Uncharacterized protein</fullName>
    </submittedName>
</protein>
<evidence type="ECO:0000313" key="3">
    <source>
        <dbReference type="Proteomes" id="UP000073492"/>
    </source>
</evidence>
<dbReference type="EMBL" id="LFZO01000145">
    <property type="protein sequence ID" value="KXT12624.1"/>
    <property type="molecule type" value="Genomic_DNA"/>
</dbReference>
<evidence type="ECO:0000256" key="1">
    <source>
        <dbReference type="SAM" id="MobiDB-lite"/>
    </source>
</evidence>